<dbReference type="AlphaFoldDB" id="A0A0W1R565"/>
<dbReference type="RefSeq" id="WP_058583111.1">
    <property type="nucleotide sequence ID" value="NZ_LOPU01000031.1"/>
</dbReference>
<comment type="caution">
    <text evidence="4">The sequence shown here is derived from an EMBL/GenBank/DDBJ whole genome shotgun (WGS) entry which is preliminary data.</text>
</comment>
<dbReference type="InterPro" id="IPR055768">
    <property type="entry name" value="DUF7344"/>
</dbReference>
<accession>A0A0W1R565</accession>
<evidence type="ECO:0000256" key="2">
    <source>
        <dbReference type="SAM" id="Phobius"/>
    </source>
</evidence>
<feature type="transmembrane region" description="Helical" evidence="2">
    <location>
        <begin position="149"/>
        <end position="171"/>
    </location>
</feature>
<keyword evidence="5" id="KW-1185">Reference proteome</keyword>
<keyword evidence="2" id="KW-0472">Membrane</keyword>
<protein>
    <recommendedName>
        <fullName evidence="3">DUF7344 domain-containing protein</fullName>
    </recommendedName>
</protein>
<sequence length="210" mass="22899">MTVTESDNTAPFEPPQLDTETPLSKDQLFHILQNRRRRDVLWYLRGTEGSVRMRDIAEQVAAWENDTTVEALMSDQRQRVYIALYQEHLPKLDEDGVIDYNKSRGIVERNDVADQFDPYLTNEIVEEATPSGPATPGVQASEPASWQKYSVGVSGIGALALLGITFDAPVLGESGTLAVGIIAVILAMVTLAYALSGYSQAIPSANGNGE</sequence>
<feature type="region of interest" description="Disordered" evidence="1">
    <location>
        <begin position="1"/>
        <end position="21"/>
    </location>
</feature>
<evidence type="ECO:0000256" key="1">
    <source>
        <dbReference type="SAM" id="MobiDB-lite"/>
    </source>
</evidence>
<feature type="transmembrane region" description="Helical" evidence="2">
    <location>
        <begin position="177"/>
        <end position="195"/>
    </location>
</feature>
<organism evidence="4 5">
    <name type="scientific">Haloprofundus marisrubri</name>
    <dbReference type="NCBI Taxonomy" id="1514971"/>
    <lineage>
        <taxon>Archaea</taxon>
        <taxon>Methanobacteriati</taxon>
        <taxon>Methanobacteriota</taxon>
        <taxon>Stenosarchaea group</taxon>
        <taxon>Halobacteria</taxon>
        <taxon>Halobacteriales</taxon>
        <taxon>Haloferacaceae</taxon>
        <taxon>Haloprofundus</taxon>
    </lineage>
</organism>
<keyword evidence="2" id="KW-0812">Transmembrane</keyword>
<evidence type="ECO:0000313" key="5">
    <source>
        <dbReference type="Proteomes" id="UP000054387"/>
    </source>
</evidence>
<reference evidence="4 5" key="1">
    <citation type="submission" date="2015-12" db="EMBL/GenBank/DDBJ databases">
        <title>Haloprofundus marisrubri gen. nov., sp. nov., an extremely halophilic archaeon isolated from the Discovery deep brine-seawater interface in the Red Sea.</title>
        <authorList>
            <person name="Zhang G."/>
            <person name="Stingl U."/>
            <person name="Rashid M."/>
        </authorList>
    </citation>
    <scope>NUCLEOTIDE SEQUENCE [LARGE SCALE GENOMIC DNA]</scope>
    <source>
        <strain evidence="4 5">SB9</strain>
    </source>
</reference>
<dbReference type="Pfam" id="PF24035">
    <property type="entry name" value="DUF7344"/>
    <property type="match status" value="1"/>
</dbReference>
<name>A0A0W1R565_9EURY</name>
<feature type="domain" description="DUF7344" evidence="3">
    <location>
        <begin position="29"/>
        <end position="108"/>
    </location>
</feature>
<evidence type="ECO:0000313" key="4">
    <source>
        <dbReference type="EMBL" id="KTG08391.1"/>
    </source>
</evidence>
<dbReference type="Proteomes" id="UP000054387">
    <property type="component" value="Unassembled WGS sequence"/>
</dbReference>
<gene>
    <name evidence="4" type="ORF">AUR64_19360</name>
</gene>
<keyword evidence="2" id="KW-1133">Transmembrane helix</keyword>
<proteinExistence type="predicted"/>
<dbReference type="EMBL" id="LOPU01000031">
    <property type="protein sequence ID" value="KTG08391.1"/>
    <property type="molecule type" value="Genomic_DNA"/>
</dbReference>
<evidence type="ECO:0000259" key="3">
    <source>
        <dbReference type="Pfam" id="PF24035"/>
    </source>
</evidence>